<keyword evidence="2" id="KW-1185">Reference proteome</keyword>
<dbReference type="InterPro" id="IPR013952">
    <property type="entry name" value="DUF1776_fun"/>
</dbReference>
<evidence type="ECO:0000313" key="1">
    <source>
        <dbReference type="EMBL" id="GJJ12560.1"/>
    </source>
</evidence>
<protein>
    <submittedName>
        <fullName evidence="1">Uncharacterized protein</fullName>
    </submittedName>
</protein>
<dbReference type="EMBL" id="BPWL01000007">
    <property type="protein sequence ID" value="GJJ12560.1"/>
    <property type="molecule type" value="Genomic_DNA"/>
</dbReference>
<dbReference type="Pfam" id="PF08643">
    <property type="entry name" value="DUF1776"/>
    <property type="match status" value="1"/>
</dbReference>
<comment type="caution">
    <text evidence="1">The sequence shown here is derived from an EMBL/GenBank/DDBJ whole genome shotgun (WGS) entry which is preliminary data.</text>
</comment>
<accession>A0AAV5AI65</accession>
<dbReference type="AlphaFoldDB" id="A0AAV5AI65"/>
<reference evidence="1" key="1">
    <citation type="submission" date="2021-10" db="EMBL/GenBank/DDBJ databases">
        <title>De novo Genome Assembly of Clathrus columnatus (Basidiomycota, Fungi) Using Illumina and Nanopore Sequence Data.</title>
        <authorList>
            <person name="Ogiso-Tanaka E."/>
            <person name="Itagaki H."/>
            <person name="Hosoya T."/>
            <person name="Hosaka K."/>
        </authorList>
    </citation>
    <scope>NUCLEOTIDE SEQUENCE</scope>
    <source>
        <strain evidence="1">MO-923</strain>
    </source>
</reference>
<proteinExistence type="predicted"/>
<dbReference type="Gene3D" id="3.40.50.720">
    <property type="entry name" value="NAD(P)-binding Rossmann-like Domain"/>
    <property type="match status" value="1"/>
</dbReference>
<dbReference type="Proteomes" id="UP001050691">
    <property type="component" value="Unassembled WGS sequence"/>
</dbReference>
<sequence>MGTTMEQIESYFISVEEFFSSSLTSVAPDLPHLREAAHRIWTDITRFGPPSLPNIPGLGSFKIPPPPPPPPLKPPPSTWDWLSDHRWIVVGTSAGIISTSILTAYGLMSFKRYCSRVNESANGKRHQIVGADHPIGLPLVLSLEAHGYLVYASVSSKEAGAILQAKSKGYVLPLLLDINEPDHVDSFLRSIASARLMRFPLTASGDPYTLTHSACYLQSIVSLAALFPSPSPCPFEVVSLRESYLPYLIRTHLTPFHIVQGLLPPLRRISRQFGDTGIRKSIIFCVPAIASRVGVPFISQESMSASATVRGAETLRRELQAAAQNGLDGPVSPKVVIIDVGTVGYARRTVVTPLSDMDPELITRSWSESELEAYSTSFKAYIEQARTTPRNPTHVNVFINAVVGVVSQGTKGRDYGFGYREGFNLATGKRAVLELWGRIHNCIRGDRFSIGAGVDKLLYIPHAMAAMRSGLQHMSQLPPTTPRAGPTPHAPIPLQAPLLVLLKILLNEMFHSRNLVIILRPMSYPKRTLKVFQNALELAETNVIYTFYWIAGLI</sequence>
<dbReference type="InterPro" id="IPR036291">
    <property type="entry name" value="NAD(P)-bd_dom_sf"/>
</dbReference>
<dbReference type="SUPFAM" id="SSF51735">
    <property type="entry name" value="NAD(P)-binding Rossmann-fold domains"/>
    <property type="match status" value="1"/>
</dbReference>
<gene>
    <name evidence="1" type="ORF">Clacol_006803</name>
</gene>
<organism evidence="1 2">
    <name type="scientific">Clathrus columnatus</name>
    <dbReference type="NCBI Taxonomy" id="1419009"/>
    <lineage>
        <taxon>Eukaryota</taxon>
        <taxon>Fungi</taxon>
        <taxon>Dikarya</taxon>
        <taxon>Basidiomycota</taxon>
        <taxon>Agaricomycotina</taxon>
        <taxon>Agaricomycetes</taxon>
        <taxon>Phallomycetidae</taxon>
        <taxon>Phallales</taxon>
        <taxon>Clathraceae</taxon>
        <taxon>Clathrus</taxon>
    </lineage>
</organism>
<evidence type="ECO:0000313" key="2">
    <source>
        <dbReference type="Proteomes" id="UP001050691"/>
    </source>
</evidence>
<name>A0AAV5AI65_9AGAM</name>